<name>A0A9D4NWT2_DERFA</name>
<dbReference type="AlphaFoldDB" id="A0A9D4NWT2"/>
<feature type="DNA-binding region" description="HMG box" evidence="4">
    <location>
        <begin position="309"/>
        <end position="377"/>
    </location>
</feature>
<dbReference type="PANTHER" id="PTHR46318:SF3">
    <property type="entry name" value="UPSTREAM BINDING TRANSCRIPTION FACTOR"/>
    <property type="match status" value="1"/>
</dbReference>
<feature type="DNA-binding region" description="HMG box" evidence="4">
    <location>
        <begin position="396"/>
        <end position="463"/>
    </location>
</feature>
<dbReference type="CDD" id="cd21998">
    <property type="entry name" value="HMG-box_UBF1_rpt1-like"/>
    <property type="match status" value="1"/>
</dbReference>
<dbReference type="Pfam" id="PF00505">
    <property type="entry name" value="HMG_box"/>
    <property type="match status" value="2"/>
</dbReference>
<organism evidence="8">
    <name type="scientific">Dermatophagoides farinae</name>
    <name type="common">American house dust mite</name>
    <dbReference type="NCBI Taxonomy" id="6954"/>
    <lineage>
        <taxon>Eukaryota</taxon>
        <taxon>Metazoa</taxon>
        <taxon>Ecdysozoa</taxon>
        <taxon>Arthropoda</taxon>
        <taxon>Chelicerata</taxon>
        <taxon>Arachnida</taxon>
        <taxon>Acari</taxon>
        <taxon>Acariformes</taxon>
        <taxon>Sarcoptiformes</taxon>
        <taxon>Astigmata</taxon>
        <taxon>Psoroptidia</taxon>
        <taxon>Analgoidea</taxon>
        <taxon>Pyroglyphidae</taxon>
        <taxon>Dermatophagoidinae</taxon>
        <taxon>Dermatophagoides</taxon>
    </lineage>
</organism>
<feature type="region of interest" description="Disordered" evidence="6">
    <location>
        <begin position="47"/>
        <end position="66"/>
    </location>
</feature>
<feature type="DNA-binding region" description="HMG box" evidence="4">
    <location>
        <begin position="495"/>
        <end position="559"/>
    </location>
</feature>
<keyword evidence="5" id="KW-0175">Coiled coil</keyword>
<dbReference type="Gene3D" id="1.10.30.10">
    <property type="entry name" value="High mobility group box domain"/>
    <property type="match status" value="4"/>
</dbReference>
<dbReference type="GO" id="GO:0003677">
    <property type="term" value="F:DNA binding"/>
    <property type="evidence" value="ECO:0007669"/>
    <property type="project" value="UniProtKB-UniRule"/>
</dbReference>
<dbReference type="SUPFAM" id="SSF47095">
    <property type="entry name" value="HMG-box"/>
    <property type="match status" value="5"/>
</dbReference>
<feature type="domain" description="HMG box" evidence="7">
    <location>
        <begin position="309"/>
        <end position="377"/>
    </location>
</feature>
<keyword evidence="2 4" id="KW-0238">DNA-binding</keyword>
<evidence type="ECO:0000259" key="7">
    <source>
        <dbReference type="PROSITE" id="PS50118"/>
    </source>
</evidence>
<proteinExistence type="predicted"/>
<evidence type="ECO:0000256" key="4">
    <source>
        <dbReference type="PROSITE-ProRule" id="PRU00267"/>
    </source>
</evidence>
<reference evidence="8" key="1">
    <citation type="submission" date="2020-06" db="EMBL/GenBank/DDBJ databases">
        <authorList>
            <person name="Ji K."/>
            <person name="Li J."/>
        </authorList>
    </citation>
    <scope>NUCLEOTIDE SEQUENCE</scope>
    <source>
        <strain evidence="8">JKM2019</strain>
        <tissue evidence="8">Whole body</tissue>
    </source>
</reference>
<reference evidence="8" key="2">
    <citation type="journal article" date="2021" name="World Allergy Organ. J.">
        <title>Chromosome-level assembly of Dermatophagoides farinae genome and transcriptome reveals two novel allergens Der f 37 and Der f 39.</title>
        <authorList>
            <person name="Chen J."/>
            <person name="Cai Z."/>
            <person name="Fan D."/>
            <person name="Hu J."/>
            <person name="Hou Y."/>
            <person name="He Y."/>
            <person name="Zhang Z."/>
            <person name="Zhao Z."/>
            <person name="Gao P."/>
            <person name="Hu W."/>
            <person name="Sun J."/>
            <person name="Li J."/>
            <person name="Ji K."/>
        </authorList>
    </citation>
    <scope>NUCLEOTIDE SEQUENCE</scope>
    <source>
        <strain evidence="8">JKM2019</strain>
    </source>
</reference>
<dbReference type="PANTHER" id="PTHR46318">
    <property type="entry name" value="UPSTREAM BINDING TRANSCRIPTION FACTOR"/>
    <property type="match status" value="1"/>
</dbReference>
<protein>
    <submittedName>
        <fullName evidence="8">Nucleolar transcription factor 1-like protein</fullName>
    </submittedName>
</protein>
<dbReference type="InterPro" id="IPR009071">
    <property type="entry name" value="HMG_box_dom"/>
</dbReference>
<dbReference type="PROSITE" id="PS50118">
    <property type="entry name" value="HMG_BOX_2"/>
    <property type="match status" value="3"/>
</dbReference>
<comment type="caution">
    <text evidence="8">The sequence shown here is derived from an EMBL/GenBank/DDBJ whole genome shotgun (WGS) entry which is preliminary data.</text>
</comment>
<feature type="region of interest" description="Disordered" evidence="6">
    <location>
        <begin position="75"/>
        <end position="140"/>
    </location>
</feature>
<gene>
    <name evidence="8" type="ORF">HUG17_3906</name>
</gene>
<dbReference type="SMART" id="SM00398">
    <property type="entry name" value="HMG"/>
    <property type="match status" value="4"/>
</dbReference>
<feature type="domain" description="HMG box" evidence="7">
    <location>
        <begin position="396"/>
        <end position="463"/>
    </location>
</feature>
<keyword evidence="3 4" id="KW-0539">Nucleus</keyword>
<feature type="domain" description="HMG box" evidence="7">
    <location>
        <begin position="495"/>
        <end position="559"/>
    </location>
</feature>
<evidence type="ECO:0000256" key="1">
    <source>
        <dbReference type="ARBA" id="ARBA00004123"/>
    </source>
</evidence>
<feature type="coiled-coil region" evidence="5">
    <location>
        <begin position="180"/>
        <end position="217"/>
    </location>
</feature>
<dbReference type="GO" id="GO:0005634">
    <property type="term" value="C:nucleus"/>
    <property type="evidence" value="ECO:0007669"/>
    <property type="project" value="UniProtKB-SubCell"/>
</dbReference>
<dbReference type="Proteomes" id="UP000828236">
    <property type="component" value="Unassembled WGS sequence"/>
</dbReference>
<comment type="subcellular location">
    <subcellularLocation>
        <location evidence="1">Nucleus</location>
    </subcellularLocation>
</comment>
<feature type="compositionally biased region" description="Basic and acidic residues" evidence="6">
    <location>
        <begin position="116"/>
        <end position="134"/>
    </location>
</feature>
<evidence type="ECO:0000313" key="8">
    <source>
        <dbReference type="EMBL" id="KAH7639873.1"/>
    </source>
</evidence>
<feature type="region of interest" description="Disordered" evidence="6">
    <location>
        <begin position="671"/>
        <end position="691"/>
    </location>
</feature>
<sequence length="841" mass="99858">MADYRRNNKSSSSRSFGRVIDINRIDDHHHSIKQTNLNLKQSIVINNKNNDENHGHDDDHEDSNNKMFKTTTLKNDEQTSNQNHDKENGQNAKIKKSTTAVNEKRKSSTSNTTVVIHDDNSDDHHNNVDDNKSNDDDDDDEFHKSKMLKWMTVSNLEFENNDQDRYHYHMIELRTTFETLIQMDEKNKRLQTKIENIRKENEQLELMKDEIDQIYANNFDNRWSTNDLKTLLENIKKCLPQNDLTKYSTTLEKTINWDQIKFKHFDANECKECAVNIINGLRKYRTLTEMLGDAFEWTNKRHLNHPNRPKKPCSLFLRYFLEKRPKLQQQYPNKSVAELAKILSTKFAKLSDKKRAKYRRDYEEDLIKYREQMIQFRTKYPELFSQRMRTGEKIGPEKPRTPFQLYRLSKMKKIPTDTDEDPKAIQDRIREQWNNISEKKHYKFIKKSLKDQERYNQELEEFMAANPTYTAPVIMKPLLTKNEQELRRRYQGMPMRPPNSGYMLFSQIMLKEFKDVPSKEKMVLVAKRWKEMTIEERSKYNEDAQNMMSEYIRKFDEYVHTLPDDEKKQLLIEQGHFKLPSEKNIFSSNKQFMPTSSIVSLAKEMQKKTAAIDQTAMIAYQMNEMQRLKPIYSDKTNAELMDMINEQWSSMPAIQKTEYLEVAESMQDFLPSNTKTKKSSTTTTTATRRKESSKDIKFKDVKESEFFLQTGLRKPRRCGFTTYCSSILSTMINKTTQERMRYASEQWKQMSVEQKQYYLQLQSSKCEMFEKLFNRFKKDGTLPSKKEMKEFNKAGTITATTDEMLELSEIKNEKEMKKKKFSNCLYDDSSSSSENDDDVMD</sequence>
<dbReference type="InterPro" id="IPR036910">
    <property type="entry name" value="HMG_box_dom_sf"/>
</dbReference>
<dbReference type="CDD" id="cd22003">
    <property type="entry name" value="HMG-box_UBF1_rpt6-like"/>
    <property type="match status" value="1"/>
</dbReference>
<evidence type="ECO:0000256" key="2">
    <source>
        <dbReference type="ARBA" id="ARBA00023125"/>
    </source>
</evidence>
<feature type="compositionally biased region" description="Basic and acidic residues" evidence="6">
    <location>
        <begin position="49"/>
        <end position="64"/>
    </location>
</feature>
<dbReference type="InterPro" id="IPR051762">
    <property type="entry name" value="UBF1"/>
</dbReference>
<evidence type="ECO:0000256" key="6">
    <source>
        <dbReference type="SAM" id="MobiDB-lite"/>
    </source>
</evidence>
<evidence type="ECO:0000256" key="3">
    <source>
        <dbReference type="ARBA" id="ARBA00023242"/>
    </source>
</evidence>
<dbReference type="CDD" id="cd21999">
    <property type="entry name" value="HMG-box_UBF1_rpt2"/>
    <property type="match status" value="1"/>
</dbReference>
<accession>A0A9D4NWT2</accession>
<evidence type="ECO:0000256" key="5">
    <source>
        <dbReference type="SAM" id="Coils"/>
    </source>
</evidence>
<dbReference type="EMBL" id="SDOV01000007">
    <property type="protein sequence ID" value="KAH7639873.1"/>
    <property type="molecule type" value="Genomic_DNA"/>
</dbReference>